<feature type="transmembrane region" description="Helical" evidence="10">
    <location>
        <begin position="124"/>
        <end position="143"/>
    </location>
</feature>
<feature type="transmembrane region" description="Helical" evidence="10">
    <location>
        <begin position="149"/>
        <end position="170"/>
    </location>
</feature>
<keyword evidence="8 10" id="KW-0472">Membrane</keyword>
<comment type="caution">
    <text evidence="11">The sequence shown here is derived from an EMBL/GenBank/DDBJ whole genome shotgun (WGS) entry which is preliminary data.</text>
</comment>
<dbReference type="PANTHER" id="PTHR11157">
    <property type="entry name" value="FATTY ACID ACYL TRANSFERASE-RELATED"/>
    <property type="match status" value="1"/>
</dbReference>
<dbReference type="EMBL" id="JALNTZ010000008">
    <property type="protein sequence ID" value="KAJ3643269.1"/>
    <property type="molecule type" value="Genomic_DNA"/>
</dbReference>
<comment type="similarity">
    <text evidence="10">Belongs to the ELO family.</text>
</comment>
<dbReference type="GO" id="GO:0019367">
    <property type="term" value="P:fatty acid elongation, saturated fatty acid"/>
    <property type="evidence" value="ECO:0007669"/>
    <property type="project" value="TreeGrafter"/>
</dbReference>
<keyword evidence="7 10" id="KW-0443">Lipid metabolism</keyword>
<keyword evidence="9 10" id="KW-0275">Fatty acid biosynthesis</keyword>
<dbReference type="PROSITE" id="PS01188">
    <property type="entry name" value="ELO"/>
    <property type="match status" value="1"/>
</dbReference>
<evidence type="ECO:0000256" key="5">
    <source>
        <dbReference type="ARBA" id="ARBA00022832"/>
    </source>
</evidence>
<feature type="transmembrane region" description="Helical" evidence="10">
    <location>
        <begin position="56"/>
        <end position="74"/>
    </location>
</feature>
<comment type="subcellular location">
    <subcellularLocation>
        <location evidence="1">Membrane</location>
        <topology evidence="1">Multi-pass membrane protein</topology>
    </subcellularLocation>
</comment>
<evidence type="ECO:0000256" key="8">
    <source>
        <dbReference type="ARBA" id="ARBA00023136"/>
    </source>
</evidence>
<evidence type="ECO:0000256" key="4">
    <source>
        <dbReference type="ARBA" id="ARBA00022692"/>
    </source>
</evidence>
<evidence type="ECO:0000313" key="12">
    <source>
        <dbReference type="Proteomes" id="UP001168821"/>
    </source>
</evidence>
<proteinExistence type="inferred from homology"/>
<dbReference type="AlphaFoldDB" id="A0AA38M524"/>
<dbReference type="Proteomes" id="UP001168821">
    <property type="component" value="Unassembled WGS sequence"/>
</dbReference>
<reference evidence="11" key="1">
    <citation type="journal article" date="2023" name="G3 (Bethesda)">
        <title>Whole genome assemblies of Zophobas morio and Tenebrio molitor.</title>
        <authorList>
            <person name="Kaur S."/>
            <person name="Stinson S.A."/>
            <person name="diCenzo G.C."/>
        </authorList>
    </citation>
    <scope>NUCLEOTIDE SEQUENCE</scope>
    <source>
        <strain evidence="11">QUZm001</strain>
    </source>
</reference>
<evidence type="ECO:0000256" key="6">
    <source>
        <dbReference type="ARBA" id="ARBA00022989"/>
    </source>
</evidence>
<evidence type="ECO:0000256" key="3">
    <source>
        <dbReference type="ARBA" id="ARBA00022679"/>
    </source>
</evidence>
<sequence length="244" mass="28602">MTSPDIMKDKPFDDFLLTQSVFEPFGLIVLYLVLVTKIGPNFMKNREPMQLKPVMVLYNLFQIFSNVFIVILGFPDLKSVSILCTITSRDSFSIVTLHHKYVLLKLFDFLETGIFILRKKDKQVSFLHVFHHIGVFLMSWIGLKYSPGGPNYLSACINCLVHAIMYCYYLQSMWTNQKHQWWKKYITVLQVGGNSFILLNYVIHLLNPFCSFPKWILVINLVYMLVILYLFGVFYKKSYVKSEM</sequence>
<organism evidence="11 12">
    <name type="scientific">Zophobas morio</name>
    <dbReference type="NCBI Taxonomy" id="2755281"/>
    <lineage>
        <taxon>Eukaryota</taxon>
        <taxon>Metazoa</taxon>
        <taxon>Ecdysozoa</taxon>
        <taxon>Arthropoda</taxon>
        <taxon>Hexapoda</taxon>
        <taxon>Insecta</taxon>
        <taxon>Pterygota</taxon>
        <taxon>Neoptera</taxon>
        <taxon>Endopterygota</taxon>
        <taxon>Coleoptera</taxon>
        <taxon>Polyphaga</taxon>
        <taxon>Cucujiformia</taxon>
        <taxon>Tenebrionidae</taxon>
        <taxon>Zophobas</taxon>
    </lineage>
</organism>
<evidence type="ECO:0000256" key="2">
    <source>
        <dbReference type="ARBA" id="ARBA00022516"/>
    </source>
</evidence>
<keyword evidence="4 10" id="KW-0812">Transmembrane</keyword>
<keyword evidence="6 10" id="KW-1133">Transmembrane helix</keyword>
<keyword evidence="2 10" id="KW-0444">Lipid biosynthesis</keyword>
<gene>
    <name evidence="11" type="ORF">Zmor_025992</name>
</gene>
<evidence type="ECO:0000256" key="9">
    <source>
        <dbReference type="ARBA" id="ARBA00023160"/>
    </source>
</evidence>
<feature type="transmembrane region" description="Helical" evidence="10">
    <location>
        <begin position="101"/>
        <end position="117"/>
    </location>
</feature>
<comment type="catalytic activity">
    <reaction evidence="10">
        <text>a very-long-chain acyl-CoA + malonyl-CoA + H(+) = a very-long-chain 3-oxoacyl-CoA + CO2 + CoA</text>
        <dbReference type="Rhea" id="RHEA:32727"/>
        <dbReference type="ChEBI" id="CHEBI:15378"/>
        <dbReference type="ChEBI" id="CHEBI:16526"/>
        <dbReference type="ChEBI" id="CHEBI:57287"/>
        <dbReference type="ChEBI" id="CHEBI:57384"/>
        <dbReference type="ChEBI" id="CHEBI:90725"/>
        <dbReference type="ChEBI" id="CHEBI:90736"/>
        <dbReference type="EC" id="2.3.1.199"/>
    </reaction>
</comment>
<dbReference type="GO" id="GO:0009922">
    <property type="term" value="F:fatty acid elongase activity"/>
    <property type="evidence" value="ECO:0007669"/>
    <property type="project" value="UniProtKB-EC"/>
</dbReference>
<feature type="transmembrane region" description="Helical" evidence="10">
    <location>
        <begin position="182"/>
        <end position="203"/>
    </location>
</feature>
<evidence type="ECO:0000256" key="7">
    <source>
        <dbReference type="ARBA" id="ARBA00023098"/>
    </source>
</evidence>
<evidence type="ECO:0000256" key="1">
    <source>
        <dbReference type="ARBA" id="ARBA00004141"/>
    </source>
</evidence>
<dbReference type="PANTHER" id="PTHR11157:SF21">
    <property type="entry name" value="ELONGATION OF VERY LONG CHAIN FATTY ACIDS PROTEIN"/>
    <property type="match status" value="1"/>
</dbReference>
<feature type="transmembrane region" description="Helical" evidence="10">
    <location>
        <begin position="215"/>
        <end position="235"/>
    </location>
</feature>
<feature type="transmembrane region" description="Helical" evidence="10">
    <location>
        <begin position="15"/>
        <end position="35"/>
    </location>
</feature>
<dbReference type="GO" id="GO:0042761">
    <property type="term" value="P:very long-chain fatty acid biosynthetic process"/>
    <property type="evidence" value="ECO:0007669"/>
    <property type="project" value="TreeGrafter"/>
</dbReference>
<keyword evidence="5 10" id="KW-0276">Fatty acid metabolism</keyword>
<dbReference type="InterPro" id="IPR030457">
    <property type="entry name" value="ELO_CS"/>
</dbReference>
<dbReference type="GO" id="GO:0034625">
    <property type="term" value="P:fatty acid elongation, monounsaturated fatty acid"/>
    <property type="evidence" value="ECO:0007669"/>
    <property type="project" value="TreeGrafter"/>
</dbReference>
<evidence type="ECO:0000313" key="11">
    <source>
        <dbReference type="EMBL" id="KAJ3643269.1"/>
    </source>
</evidence>
<dbReference type="GO" id="GO:0034626">
    <property type="term" value="P:fatty acid elongation, polyunsaturated fatty acid"/>
    <property type="evidence" value="ECO:0007669"/>
    <property type="project" value="TreeGrafter"/>
</dbReference>
<dbReference type="GO" id="GO:0005789">
    <property type="term" value="C:endoplasmic reticulum membrane"/>
    <property type="evidence" value="ECO:0007669"/>
    <property type="project" value="TreeGrafter"/>
</dbReference>
<keyword evidence="3 10" id="KW-0808">Transferase</keyword>
<keyword evidence="12" id="KW-1185">Reference proteome</keyword>
<name>A0AA38M524_9CUCU</name>
<accession>A0AA38M524</accession>
<dbReference type="Pfam" id="PF01151">
    <property type="entry name" value="ELO"/>
    <property type="match status" value="1"/>
</dbReference>
<protein>
    <recommendedName>
        <fullName evidence="10">Elongation of very long chain fatty acids protein</fullName>
        <ecNumber evidence="10">2.3.1.199</ecNumber>
    </recommendedName>
    <alternativeName>
        <fullName evidence="10">Very-long-chain 3-oxoacyl-CoA synthase</fullName>
    </alternativeName>
</protein>
<evidence type="ECO:0000256" key="10">
    <source>
        <dbReference type="RuleBase" id="RU361115"/>
    </source>
</evidence>
<dbReference type="GO" id="GO:0030148">
    <property type="term" value="P:sphingolipid biosynthetic process"/>
    <property type="evidence" value="ECO:0007669"/>
    <property type="project" value="TreeGrafter"/>
</dbReference>
<dbReference type="InterPro" id="IPR002076">
    <property type="entry name" value="ELO_fam"/>
</dbReference>
<dbReference type="EC" id="2.3.1.199" evidence="10"/>